<dbReference type="InterPro" id="IPR016685">
    <property type="entry name" value="Silence_cplx_Nase-comp_TudorSN"/>
</dbReference>
<evidence type="ECO:0000256" key="6">
    <source>
        <dbReference type="PIRNR" id="PIRNR017179"/>
    </source>
</evidence>
<name>A0A024G1V6_9STRA</name>
<evidence type="ECO:0000313" key="9">
    <source>
        <dbReference type="EMBL" id="CCI40531.1"/>
    </source>
</evidence>
<dbReference type="PROSITE" id="PS50304">
    <property type="entry name" value="TUDOR"/>
    <property type="match status" value="1"/>
</dbReference>
<keyword evidence="5" id="KW-0677">Repeat</keyword>
<dbReference type="Proteomes" id="UP000053237">
    <property type="component" value="Unassembled WGS sequence"/>
</dbReference>
<dbReference type="Pfam" id="PF00565">
    <property type="entry name" value="SNase"/>
    <property type="match status" value="5"/>
</dbReference>
<dbReference type="PANTHER" id="PTHR12302:SF2">
    <property type="entry name" value="STAPHYLOCOCCAL NUCLEASE DOMAIN-CONTAINING PROTEIN 1"/>
    <property type="match status" value="1"/>
</dbReference>
<dbReference type="GO" id="GO:0005829">
    <property type="term" value="C:cytosol"/>
    <property type="evidence" value="ECO:0007669"/>
    <property type="project" value="UniProtKB-UniRule"/>
</dbReference>
<feature type="domain" description="TNase-like" evidence="8">
    <location>
        <begin position="2"/>
        <end position="145"/>
    </location>
</feature>
<comment type="subcellular location">
    <subcellularLocation>
        <location evidence="1 6">Cytoplasm</location>
    </subcellularLocation>
</comment>
<dbReference type="FunCoup" id="A0A024G1V6">
    <property type="interactions" value="689"/>
</dbReference>
<keyword evidence="4" id="KW-0597">Phosphoprotein</keyword>
<protein>
    <recommendedName>
        <fullName evidence="2">Staphylococcal nuclease domain-containing protein 1</fullName>
    </recommendedName>
</protein>
<evidence type="ECO:0000256" key="1">
    <source>
        <dbReference type="ARBA" id="ARBA00004496"/>
    </source>
</evidence>
<dbReference type="InterPro" id="IPR047386">
    <property type="entry name" value="Tudor_TDRD11"/>
</dbReference>
<dbReference type="SUPFAM" id="SSF63748">
    <property type="entry name" value="Tudor/PWWP/MBT"/>
    <property type="match status" value="1"/>
</dbReference>
<dbReference type="InterPro" id="IPR035437">
    <property type="entry name" value="SNase_OB-fold_sf"/>
</dbReference>
<dbReference type="GO" id="GO:0003723">
    <property type="term" value="F:RNA binding"/>
    <property type="evidence" value="ECO:0007669"/>
    <property type="project" value="UniProtKB-UniRule"/>
</dbReference>
<evidence type="ECO:0000259" key="8">
    <source>
        <dbReference type="PROSITE" id="PS50830"/>
    </source>
</evidence>
<dbReference type="CDD" id="cd20433">
    <property type="entry name" value="Tudor_TDRD11"/>
    <property type="match status" value="1"/>
</dbReference>
<organism evidence="9 10">
    <name type="scientific">Albugo candida</name>
    <dbReference type="NCBI Taxonomy" id="65357"/>
    <lineage>
        <taxon>Eukaryota</taxon>
        <taxon>Sar</taxon>
        <taxon>Stramenopiles</taxon>
        <taxon>Oomycota</taxon>
        <taxon>Peronosporomycetes</taxon>
        <taxon>Albuginales</taxon>
        <taxon>Albuginaceae</taxon>
        <taxon>Albugo</taxon>
    </lineage>
</organism>
<dbReference type="FunFam" id="2.40.50.90:FF:000018">
    <property type="entry name" value="Ribonuclease"/>
    <property type="match status" value="1"/>
</dbReference>
<dbReference type="AlphaFoldDB" id="A0A024G1V6"/>
<dbReference type="PROSITE" id="PS50830">
    <property type="entry name" value="TNASE_3"/>
    <property type="match status" value="4"/>
</dbReference>
<keyword evidence="10" id="KW-1185">Reference proteome</keyword>
<comment type="caution">
    <text evidence="9">The sequence shown here is derived from an EMBL/GenBank/DDBJ whole genome shotgun (WGS) entry which is preliminary data.</text>
</comment>
<keyword evidence="3 6" id="KW-0963">Cytoplasm</keyword>
<evidence type="ECO:0000256" key="4">
    <source>
        <dbReference type="ARBA" id="ARBA00022553"/>
    </source>
</evidence>
<dbReference type="SUPFAM" id="SSF50199">
    <property type="entry name" value="Staphylococcal nuclease"/>
    <property type="match status" value="5"/>
</dbReference>
<feature type="domain" description="TNase-like" evidence="8">
    <location>
        <begin position="349"/>
        <end position="505"/>
    </location>
</feature>
<evidence type="ECO:0000256" key="2">
    <source>
        <dbReference type="ARBA" id="ARBA00017230"/>
    </source>
</evidence>
<dbReference type="GO" id="GO:0005634">
    <property type="term" value="C:nucleus"/>
    <property type="evidence" value="ECO:0007669"/>
    <property type="project" value="TreeGrafter"/>
</dbReference>
<dbReference type="OrthoDB" id="10023235at2759"/>
<dbReference type="InterPro" id="IPR002999">
    <property type="entry name" value="Tudor"/>
</dbReference>
<dbReference type="EMBL" id="CAIX01000009">
    <property type="protein sequence ID" value="CCI40531.1"/>
    <property type="molecule type" value="Genomic_DNA"/>
</dbReference>
<evidence type="ECO:0000256" key="5">
    <source>
        <dbReference type="ARBA" id="ARBA00022737"/>
    </source>
</evidence>
<evidence type="ECO:0000313" key="10">
    <source>
        <dbReference type="Proteomes" id="UP000053237"/>
    </source>
</evidence>
<accession>A0A024G1V6</accession>
<feature type="domain" description="Tudor" evidence="7">
    <location>
        <begin position="746"/>
        <end position="807"/>
    </location>
</feature>
<dbReference type="GO" id="GO:0031332">
    <property type="term" value="C:RNAi effector complex"/>
    <property type="evidence" value="ECO:0007669"/>
    <property type="project" value="InterPro"/>
</dbReference>
<dbReference type="SMART" id="SM00318">
    <property type="entry name" value="SNc"/>
    <property type="match status" value="4"/>
</dbReference>
<proteinExistence type="predicted"/>
<dbReference type="Pfam" id="PF00567">
    <property type="entry name" value="TUDOR"/>
    <property type="match status" value="1"/>
</dbReference>
<evidence type="ECO:0000259" key="7">
    <source>
        <dbReference type="PROSITE" id="PS50304"/>
    </source>
</evidence>
<feature type="domain" description="TNase-like" evidence="8">
    <location>
        <begin position="181"/>
        <end position="339"/>
    </location>
</feature>
<dbReference type="GO" id="GO:0004518">
    <property type="term" value="F:nuclease activity"/>
    <property type="evidence" value="ECO:0007669"/>
    <property type="project" value="TreeGrafter"/>
</dbReference>
<dbReference type="Gene3D" id="2.40.50.90">
    <property type="match status" value="5"/>
</dbReference>
<dbReference type="Gene3D" id="2.30.30.140">
    <property type="match status" value="1"/>
</dbReference>
<dbReference type="FunFam" id="2.30.30.140:FF:000018">
    <property type="entry name" value="Serine/threonine-protein kinase 31"/>
    <property type="match status" value="1"/>
</dbReference>
<dbReference type="PIRSF" id="PIRSF017179">
    <property type="entry name" value="RISC-Tudor-SN"/>
    <property type="match status" value="1"/>
</dbReference>
<dbReference type="PANTHER" id="PTHR12302">
    <property type="entry name" value="EBNA2 BINDING PROTEIN P100"/>
    <property type="match status" value="1"/>
</dbReference>
<gene>
    <name evidence="9" type="ORF">BN9_013150</name>
</gene>
<evidence type="ECO:0000256" key="3">
    <source>
        <dbReference type="ARBA" id="ARBA00022490"/>
    </source>
</evidence>
<dbReference type="FunFam" id="2.40.50.90:FF:000002">
    <property type="entry name" value="Staphylococcal nuclease domain-containing protein"/>
    <property type="match status" value="1"/>
</dbReference>
<dbReference type="GO" id="GO:0006402">
    <property type="term" value="P:mRNA catabolic process"/>
    <property type="evidence" value="ECO:0007669"/>
    <property type="project" value="UniProtKB-UniRule"/>
</dbReference>
<feature type="domain" description="TNase-like" evidence="8">
    <location>
        <begin position="535"/>
        <end position="678"/>
    </location>
</feature>
<sequence>MASGTATVKAVTSGDSLVLVGSAKTGPPPELTLTLSSLQAPKLARGSDQTNEPYAWASRESLRKLCIGKTVRFKVEYHVNVINRDFGSVWLQNADGKEHLNTLMVHGGYAKVKQEGNEGSLTYDLDKLRQLEALAIAEKRGIYQDPNDTKEAEFGPYAAVKWMVNISVEDAESILAENKDKLIPALVENVREGAFMRVLLIPSMQMINFGLAGVQCPRMNATTPPALNNEISDNASKDKGAEGTTVIQAAPFAREAKHFTEMRLLHRNVEVKLQGVDKFGNFYGSVVHPSGRNISVELLRNGYARMVDWSSQYTSPAVRATMRSAEKEAKSAKLRVWRDYQPPALQCDQNFNGTVIEVVSGDCIVVFVDEKSVEKRLYLSSIRAPRLGNAKRQESNAPYAIESKEFVRHFCIGRKVKIEVDYEKKNPMLNDNALMTYASVFLMDSKKKNVENTTSNLANVASEVVSAGFAEVVRHRPEDEKSAYYDDLIAAEGSAQTKKKGIYSGKEVVTGQRYTDLCFDSVKAKQYLPFLSREKTLRAVVEYVYSGTRVKLFVPKENCMVNFVIAGIKCPQPTRYGGQGVVTAQAEPFGEQAKLYTKRTILQRTVTVEIEDMDRGGNAFGPLYTDSNKTERSNFGCMLLNEGLAWIDAFSVERTGTAAQLKRAEDSAQQSKKNYWSSADAEVSKKLALIQVTKTADDTLPRVKISEIANGTHFYIQDLSSRTCATIEEKLGEFTRLNGVSGKPFEVRKNTICAALFTDESGQVWNRAKVESSLPDGKVRVRYIDYGNVDVLPVNRLRPLDSTVMHFPPQAKECVFGFVKSMPVTEEFGHEAATMLADTAWGHTLSASVHGRDEQGRLQVSLFKNGKSISAVLLQAGVIRIDRKSVRDAASYQQAVLDDLTAAQAAAKKNRLLLWRYGDVESDDEGH</sequence>
<dbReference type="InterPro" id="IPR016071">
    <property type="entry name" value="Staphylococal_nuclease_OB-fold"/>
</dbReference>
<dbReference type="GO" id="GO:0031047">
    <property type="term" value="P:regulatory ncRNA-mediated gene silencing"/>
    <property type="evidence" value="ECO:0007669"/>
    <property type="project" value="UniProtKB-UniRule"/>
</dbReference>
<dbReference type="InParanoid" id="A0A024G1V6"/>
<dbReference type="FunFam" id="2.40.50.90:FF:000010">
    <property type="entry name" value="Ribonuclease"/>
    <property type="match status" value="1"/>
</dbReference>
<reference evidence="9 10" key="1">
    <citation type="submission" date="2012-05" db="EMBL/GenBank/DDBJ databases">
        <title>Recombination and specialization in a pathogen metapopulation.</title>
        <authorList>
            <person name="Gardiner A."/>
            <person name="Kemen E."/>
            <person name="Schultz-Larsen T."/>
            <person name="MacLean D."/>
            <person name="Van Oosterhout C."/>
            <person name="Jones J.D.G."/>
        </authorList>
    </citation>
    <scope>NUCLEOTIDE SEQUENCE [LARGE SCALE GENOMIC DNA]</scope>
    <source>
        <strain evidence="9 10">Ac Nc2</strain>
    </source>
</reference>
<dbReference type="SMART" id="SM00333">
    <property type="entry name" value="TUDOR"/>
    <property type="match status" value="1"/>
</dbReference>
<dbReference type="STRING" id="65357.A0A024G1V6"/>